<dbReference type="EMBL" id="FPHQ01000139">
    <property type="protein sequence ID" value="SFV76796.1"/>
    <property type="molecule type" value="Genomic_DNA"/>
</dbReference>
<dbReference type="EMBL" id="FPHW01000132">
    <property type="protein sequence ID" value="SFV84426.1"/>
    <property type="molecule type" value="Genomic_DNA"/>
</dbReference>
<dbReference type="AlphaFoldDB" id="A0A1W1DIU8"/>
<dbReference type="EMBL" id="FPHT01000163">
    <property type="protein sequence ID" value="SFV81260.1"/>
    <property type="molecule type" value="Genomic_DNA"/>
</dbReference>
<organism evidence="2">
    <name type="scientific">hydrothermal vent metagenome</name>
    <dbReference type="NCBI Taxonomy" id="652676"/>
    <lineage>
        <taxon>unclassified sequences</taxon>
        <taxon>metagenomes</taxon>
        <taxon>ecological metagenomes</taxon>
    </lineage>
</organism>
<name>A0A1W1DIU8_9ZZZZ</name>
<gene>
    <name evidence="1" type="ORF">MNB_SUP05-10-359</name>
    <name evidence="2" type="ORF">MNB_SUP05-12-994</name>
    <name evidence="3" type="ORF">MNB_SUP05-7-849</name>
</gene>
<protein>
    <submittedName>
        <fullName evidence="2">Uncharacterized protein</fullName>
    </submittedName>
</protein>
<reference evidence="2" key="1">
    <citation type="submission" date="2016-10" db="EMBL/GenBank/DDBJ databases">
        <authorList>
            <person name="de Groot N.N."/>
        </authorList>
    </citation>
    <scope>NUCLEOTIDE SEQUENCE</scope>
</reference>
<proteinExistence type="predicted"/>
<accession>A0A1W1DIU8</accession>
<evidence type="ECO:0000313" key="3">
    <source>
        <dbReference type="EMBL" id="SFV84426.1"/>
    </source>
</evidence>
<evidence type="ECO:0000313" key="1">
    <source>
        <dbReference type="EMBL" id="SFV76796.1"/>
    </source>
</evidence>
<sequence length="76" mass="8748">MIFLLLLVIATGYWYFDNKQSSIKPKSTLIVISEPVIEPIVNTIPIVIKPSQIDQKTPEVLENLDEVMQTYNRETQ</sequence>
<evidence type="ECO:0000313" key="2">
    <source>
        <dbReference type="EMBL" id="SFV81260.1"/>
    </source>
</evidence>